<gene>
    <name evidence="7" type="ORF">FRX31_019213</name>
</gene>
<sequence length="265" mass="29218">MVHKARKKGLPFSSKLRQSVKDHLVVAFEDFQQLGNVTIRPMKAISATSDMHEDICSSAENKQAAMVILPYHKEQRLDGTLETIRCDYEDINQRVVEHAPCSVGILVDRGLGGRIHLSGSRFYCTVTVLHFGGKDDNEALAYGARMAEHPGINLRVVHFIMDADAAIDQHAVTIINESILAETVLNNKSIHYEERKIRNVAEIVSIVREYSGCNLFVVGRNPEPLVGLTLSGISNSPELGLVGSLLTSSDFLTASVLVVQQPQHH</sequence>
<dbReference type="InterPro" id="IPR050794">
    <property type="entry name" value="CPA2_transporter"/>
</dbReference>
<keyword evidence="4" id="KW-0406">Ion transport</keyword>
<feature type="domain" description="Cation/H(+) antiporter central" evidence="5">
    <location>
        <begin position="1"/>
        <end position="118"/>
    </location>
</feature>
<keyword evidence="8" id="KW-1185">Reference proteome</keyword>
<comment type="caution">
    <text evidence="7">The sequence shown here is derived from an EMBL/GenBank/DDBJ whole genome shotgun (WGS) entry which is preliminary data.</text>
</comment>
<dbReference type="OrthoDB" id="1701512at2759"/>
<dbReference type="GO" id="GO:0098662">
    <property type="term" value="P:inorganic cation transmembrane transport"/>
    <property type="evidence" value="ECO:0007669"/>
    <property type="project" value="TreeGrafter"/>
</dbReference>
<keyword evidence="1" id="KW-0813">Transport</keyword>
<evidence type="ECO:0000313" key="7">
    <source>
        <dbReference type="EMBL" id="KAF5191203.1"/>
    </source>
</evidence>
<dbReference type="Proteomes" id="UP000554482">
    <property type="component" value="Unassembled WGS sequence"/>
</dbReference>
<dbReference type="Pfam" id="PF23259">
    <property type="entry name" value="CHX17_C"/>
    <property type="match status" value="1"/>
</dbReference>
<dbReference type="PANTHER" id="PTHR32468">
    <property type="entry name" value="CATION/H + ANTIPORTER"/>
    <property type="match status" value="1"/>
</dbReference>
<dbReference type="PANTHER" id="PTHR32468:SF34">
    <property type="entry name" value="CATION_H(+) ANTIPORTER 18"/>
    <property type="match status" value="1"/>
</dbReference>
<keyword evidence="2" id="KW-0633">Potassium transport</keyword>
<evidence type="ECO:0000256" key="2">
    <source>
        <dbReference type="ARBA" id="ARBA00022538"/>
    </source>
</evidence>
<evidence type="ECO:0000313" key="8">
    <source>
        <dbReference type="Proteomes" id="UP000554482"/>
    </source>
</evidence>
<name>A0A7J6W271_THATH</name>
<dbReference type="InterPro" id="IPR057290">
    <property type="entry name" value="CHX17_C"/>
</dbReference>
<dbReference type="Gene3D" id="3.40.50.12370">
    <property type="match status" value="1"/>
</dbReference>
<dbReference type="InterPro" id="IPR057291">
    <property type="entry name" value="CHX17_2nd"/>
</dbReference>
<evidence type="ECO:0000256" key="3">
    <source>
        <dbReference type="ARBA" id="ARBA00022958"/>
    </source>
</evidence>
<keyword evidence="3" id="KW-0630">Potassium</keyword>
<evidence type="ECO:0000256" key="4">
    <source>
        <dbReference type="ARBA" id="ARBA00023065"/>
    </source>
</evidence>
<dbReference type="GO" id="GO:0006885">
    <property type="term" value="P:regulation of pH"/>
    <property type="evidence" value="ECO:0007669"/>
    <property type="project" value="TreeGrafter"/>
</dbReference>
<dbReference type="AlphaFoldDB" id="A0A7J6W271"/>
<evidence type="ECO:0000259" key="5">
    <source>
        <dbReference type="Pfam" id="PF23256"/>
    </source>
</evidence>
<accession>A0A7J6W271</accession>
<dbReference type="Pfam" id="PF23256">
    <property type="entry name" value="CHX17_2nd"/>
    <property type="match status" value="1"/>
</dbReference>
<dbReference type="EMBL" id="JABWDY010023079">
    <property type="protein sequence ID" value="KAF5191203.1"/>
    <property type="molecule type" value="Genomic_DNA"/>
</dbReference>
<evidence type="ECO:0000259" key="6">
    <source>
        <dbReference type="Pfam" id="PF23259"/>
    </source>
</evidence>
<organism evidence="7 8">
    <name type="scientific">Thalictrum thalictroides</name>
    <name type="common">Rue-anemone</name>
    <name type="synonym">Anemone thalictroides</name>
    <dbReference type="NCBI Taxonomy" id="46969"/>
    <lineage>
        <taxon>Eukaryota</taxon>
        <taxon>Viridiplantae</taxon>
        <taxon>Streptophyta</taxon>
        <taxon>Embryophyta</taxon>
        <taxon>Tracheophyta</taxon>
        <taxon>Spermatophyta</taxon>
        <taxon>Magnoliopsida</taxon>
        <taxon>Ranunculales</taxon>
        <taxon>Ranunculaceae</taxon>
        <taxon>Thalictroideae</taxon>
        <taxon>Thalictrum</taxon>
    </lineage>
</organism>
<dbReference type="GO" id="GO:0006813">
    <property type="term" value="P:potassium ion transport"/>
    <property type="evidence" value="ECO:0007669"/>
    <property type="project" value="UniProtKB-KW"/>
</dbReference>
<feature type="domain" description="Cation/H(+) antiporter C-terminal" evidence="6">
    <location>
        <begin position="125"/>
        <end position="261"/>
    </location>
</feature>
<reference evidence="7 8" key="1">
    <citation type="submission" date="2020-06" db="EMBL/GenBank/DDBJ databases">
        <title>Transcriptomic and genomic resources for Thalictrum thalictroides and T. hernandezii: Facilitating candidate gene discovery in an emerging model plant lineage.</title>
        <authorList>
            <person name="Arias T."/>
            <person name="Riano-Pachon D.M."/>
            <person name="Di Stilio V.S."/>
        </authorList>
    </citation>
    <scope>NUCLEOTIDE SEQUENCE [LARGE SCALE GENOMIC DNA]</scope>
    <source>
        <strain evidence="8">cv. WT478/WT964</strain>
        <tissue evidence="7">Leaves</tissue>
    </source>
</reference>
<proteinExistence type="predicted"/>
<dbReference type="GO" id="GO:0012505">
    <property type="term" value="C:endomembrane system"/>
    <property type="evidence" value="ECO:0007669"/>
    <property type="project" value="TreeGrafter"/>
</dbReference>
<protein>
    <submittedName>
        <fullName evidence="7">Cation/H(+) antiporter</fullName>
    </submittedName>
</protein>
<evidence type="ECO:0000256" key="1">
    <source>
        <dbReference type="ARBA" id="ARBA00022448"/>
    </source>
</evidence>